<keyword evidence="2" id="KW-1185">Reference proteome</keyword>
<dbReference type="OrthoDB" id="35615at2157"/>
<dbReference type="KEGG" id="mcn:Mcup_0330"/>
<dbReference type="EMBL" id="CP002656">
    <property type="protein sequence ID" value="AEB94438.1"/>
    <property type="molecule type" value="Genomic_DNA"/>
</dbReference>
<reference evidence="1 2" key="1">
    <citation type="journal article" date="2011" name="J. Bacteriol.">
        <title>Complete genome sequence of Metallosphaera cuprina, a metal sulfide-oxidizing archaeon from a hot spring.</title>
        <authorList>
            <person name="Liu L.J."/>
            <person name="You X.Y."/>
            <person name="Zheng H."/>
            <person name="Wang S."/>
            <person name="Jiang C.Y."/>
            <person name="Liu S.J."/>
        </authorList>
    </citation>
    <scope>NUCLEOTIDE SEQUENCE [LARGE SCALE GENOMIC DNA]</scope>
    <source>
        <strain evidence="1 2">Ar-4</strain>
    </source>
</reference>
<dbReference type="STRING" id="1006006.Mcup_0330"/>
<dbReference type="HOGENOM" id="CLU_196481_0_0_2"/>
<organism evidence="1 2">
    <name type="scientific">Metallosphaera cuprina (strain Ar-4)</name>
    <dbReference type="NCBI Taxonomy" id="1006006"/>
    <lineage>
        <taxon>Archaea</taxon>
        <taxon>Thermoproteota</taxon>
        <taxon>Thermoprotei</taxon>
        <taxon>Sulfolobales</taxon>
        <taxon>Sulfolobaceae</taxon>
        <taxon>Metallosphaera</taxon>
    </lineage>
</organism>
<dbReference type="RefSeq" id="WP_013736936.1">
    <property type="nucleotide sequence ID" value="NC_015435.1"/>
</dbReference>
<dbReference type="Proteomes" id="UP000007812">
    <property type="component" value="Chromosome"/>
</dbReference>
<proteinExistence type="predicted"/>
<name>F4FZC9_METCR</name>
<evidence type="ECO:0000313" key="1">
    <source>
        <dbReference type="EMBL" id="AEB94438.1"/>
    </source>
</evidence>
<dbReference type="GeneID" id="10492524"/>
<dbReference type="PATRIC" id="fig|1006006.8.peg.331"/>
<sequence>MRISETTNKYLLKKRNHDILIEEIKNERGETLFVLSAIKSAKLPDGESWSLNTSDYKELDRKNLSPEIKKLLSSMR</sequence>
<dbReference type="AlphaFoldDB" id="F4FZC9"/>
<protein>
    <submittedName>
        <fullName evidence="1">Uncharacterized protein</fullName>
    </submittedName>
</protein>
<dbReference type="eggNOG" id="arCOG08337">
    <property type="taxonomic scope" value="Archaea"/>
</dbReference>
<gene>
    <name evidence="1" type="ordered locus">Mcup_0330</name>
</gene>
<accession>F4FZC9</accession>
<evidence type="ECO:0000313" key="2">
    <source>
        <dbReference type="Proteomes" id="UP000007812"/>
    </source>
</evidence>